<evidence type="ECO:0000259" key="2">
    <source>
        <dbReference type="Pfam" id="PF09992"/>
    </source>
</evidence>
<feature type="domain" description="Phosphodiester glycosidase" evidence="2">
    <location>
        <begin position="210"/>
        <end position="390"/>
    </location>
</feature>
<protein>
    <submittedName>
        <fullName evidence="3">Ig-like, group 2</fullName>
    </submittedName>
</protein>
<dbReference type="RefSeq" id="WP_208926004.1">
    <property type="nucleotide sequence ID" value="NZ_LK996017.1"/>
</dbReference>
<reference evidence="3" key="1">
    <citation type="submission" date="2014-07" db="EMBL/GenBank/DDBJ databases">
        <authorList>
            <person name="Hornung V.Bastian."/>
        </authorList>
    </citation>
    <scope>NUCLEOTIDE SEQUENCE</scope>
    <source>
        <strain evidence="3">PCE-S</strain>
    </source>
</reference>
<feature type="chain" id="PRO_5001932824" evidence="1">
    <location>
        <begin position="28"/>
        <end position="913"/>
    </location>
</feature>
<sequence length="913" mass="98975">MKRLRKIPALFLAALLSVTALPNTVMAQLPVLYQDHSQQTVTDGVTLENISRFTTGGWLNINVLRVDMSNPYVKIDTLSNDSITDDLVSISALAEREGAVAAVNSSFFNPFTAGKGYADGPTVRAGDLLSTSAWYNRSKNEMASLSVDYANQLLFHYWKNDLTLITGNDTAFAVTQYNQPSRQDYQDLTVLDRKWGPVAIGASENCPDLVEIVVSGNKILEIREGQPAAEIPEEGFVVVSRGEQAAKLLEQTAPGEQLQFQVTSTPDWNDLKMSTTGTSLLIQDGEIPATFSYSTASFNQRNPRTIAGSTEGGSELILVTVDGRQDNSIGLTQQESAELMLELGAYQAIMFDGGASTTMAARQPGAFSPDVVNLPSEGILRNVASGIGIFSAAPAGQLDRLIIETEDTNIFADTSRTFSLKGIDRYANPVEIDPREVQWDVSGIDGSFQDNILYPASPGTGKVTATLDGLEAELDIRVLSAPVQLTLNPARFDLPLYQNKAIRVKGLDPQGYAAVIEGRDVQWNVDGDIGSCEAGVFTPVTTGTGYIRAAVGDTYAYSAVAVTLDSMELLHPFESSGRSDEPRFQTDPQTGQGYFELNADQFYAGESSGQLVYDFLYGNSEDQISVLFADQGLPLDPATTGLSLWLCNISPNSNRIKGEVIDSANVKHTVEFASDLNWTGWKESTAPLSGIDSPTYLTRLYIENTDPANPWGKIYFDELSALIQKRPTIDPSSIPADTLPKDEANRQADFTSGPDNFLFSFLTGGTAPGVYAAPITQAGAEDAQTPILAAGSGYQSSTYQNSTFLQLDVSQGGLRRSDPQQWTRLFTALDEIQSANVFLLMSLSPADFINAKEAQLLKDTLANYREATGKNVWVLFPGPADQSELDRGVRYISAAQSLQATVRGEDISYEFKP</sequence>
<dbReference type="PANTHER" id="PTHR40446">
    <property type="entry name" value="N-ACETYLGLUCOSAMINE-1-PHOSPHODIESTER ALPHA-N-ACETYLGLUCOSAMINIDASE"/>
    <property type="match status" value="1"/>
</dbReference>
<organism evidence="3">
    <name type="scientific">Desulfitobacterium hafniense</name>
    <name type="common">Desulfitobacterium frappieri</name>
    <dbReference type="NCBI Taxonomy" id="49338"/>
    <lineage>
        <taxon>Bacteria</taxon>
        <taxon>Bacillati</taxon>
        <taxon>Bacillota</taxon>
        <taxon>Clostridia</taxon>
        <taxon>Eubacteriales</taxon>
        <taxon>Desulfitobacteriaceae</taxon>
        <taxon>Desulfitobacterium</taxon>
    </lineage>
</organism>
<dbReference type="PATRIC" id="fig|49338.4.peg.3795"/>
<dbReference type="PANTHER" id="PTHR40446:SF2">
    <property type="entry name" value="N-ACETYLGLUCOSAMINE-1-PHOSPHODIESTER ALPHA-N-ACETYLGLUCOSAMINIDASE"/>
    <property type="match status" value="1"/>
</dbReference>
<dbReference type="Gene3D" id="2.60.120.430">
    <property type="entry name" value="Galactose-binding lectin"/>
    <property type="match status" value="1"/>
</dbReference>
<name>A0A098B3H8_DESHA</name>
<evidence type="ECO:0000256" key="1">
    <source>
        <dbReference type="SAM" id="SignalP"/>
    </source>
</evidence>
<keyword evidence="1" id="KW-0732">Signal</keyword>
<evidence type="ECO:0000313" key="3">
    <source>
        <dbReference type="EMBL" id="CDX03418.1"/>
    </source>
</evidence>
<gene>
    <name evidence="3" type="ORF">DPCES_3532</name>
</gene>
<accession>A0A098B3H8</accession>
<feature type="signal peptide" evidence="1">
    <location>
        <begin position="1"/>
        <end position="27"/>
    </location>
</feature>
<dbReference type="EMBL" id="LK996017">
    <property type="protein sequence ID" value="CDX03418.1"/>
    <property type="molecule type" value="Genomic_DNA"/>
</dbReference>
<dbReference type="Pfam" id="PF09992">
    <property type="entry name" value="NAGPA"/>
    <property type="match status" value="1"/>
</dbReference>
<proteinExistence type="predicted"/>
<dbReference type="AlphaFoldDB" id="A0A098B3H8"/>
<dbReference type="InterPro" id="IPR018711">
    <property type="entry name" value="NAGPA"/>
</dbReference>